<evidence type="ECO:0000313" key="3">
    <source>
        <dbReference type="Proteomes" id="UP000552883"/>
    </source>
</evidence>
<reference evidence="2 3" key="1">
    <citation type="submission" date="2020-08" db="EMBL/GenBank/DDBJ databases">
        <title>Sequencing the genomes of 1000 actinobacteria strains.</title>
        <authorList>
            <person name="Klenk H.-P."/>
        </authorList>
    </citation>
    <scope>NUCLEOTIDE SEQUENCE [LARGE SCALE GENOMIC DNA]</scope>
    <source>
        <strain evidence="2 3">DSM 23889</strain>
    </source>
</reference>
<protein>
    <recommendedName>
        <fullName evidence="1">Cytokinin riboside 5'-monophosphate phosphoribohydrolase</fullName>
        <ecNumber evidence="1">3.2.2.n1</ecNumber>
    </recommendedName>
</protein>
<dbReference type="Pfam" id="PF03641">
    <property type="entry name" value="Lysine_decarbox"/>
    <property type="match status" value="1"/>
</dbReference>
<dbReference type="PANTHER" id="PTHR43393">
    <property type="entry name" value="CYTOKININ RIBOSIDE 5'-MONOPHOSPHATE PHOSPHORIBOHYDROLASE"/>
    <property type="match status" value="1"/>
</dbReference>
<dbReference type="EMBL" id="JACHBS010000001">
    <property type="protein sequence ID" value="MBB5618673.1"/>
    <property type="molecule type" value="Genomic_DNA"/>
</dbReference>
<comment type="catalytic activity">
    <reaction evidence="1">
        <text>N(6)-(dimethylallyl)adenosine 5'-phosphate + H2O = N(6)-dimethylallyladenine + D-ribose 5-phosphate</text>
        <dbReference type="Rhea" id="RHEA:48560"/>
        <dbReference type="ChEBI" id="CHEBI:15377"/>
        <dbReference type="ChEBI" id="CHEBI:17660"/>
        <dbReference type="ChEBI" id="CHEBI:57526"/>
        <dbReference type="ChEBI" id="CHEBI:78346"/>
        <dbReference type="EC" id="3.2.2.n1"/>
    </reaction>
</comment>
<dbReference type="GO" id="GO:0009691">
    <property type="term" value="P:cytokinin biosynthetic process"/>
    <property type="evidence" value="ECO:0007669"/>
    <property type="project" value="UniProtKB-UniRule"/>
</dbReference>
<sequence>MIPHPTEEQFLAGRTSADESREWVDSVEHEFEHAFATLNGLRSGVSVFGSARIAPDHPWYALGVEVGRRIAEAGYPVITGGGPGLMQAANRGAASVGGRSIGLAIELPREEEPNPYADTVVPFEHFFVRKTVFVRYSCAFVALPGGFGTLDELFEALTLIQTDKLHDFPVILVGTAFWGPVAEWLRTTLVDAGTISPHDLDLLTVTDDLDEMLRVIRACVECHTPPPGGVVPR</sequence>
<dbReference type="InterPro" id="IPR005269">
    <property type="entry name" value="LOG"/>
</dbReference>
<dbReference type="OrthoDB" id="9801098at2"/>
<proteinExistence type="inferred from homology"/>
<comment type="similarity">
    <text evidence="1">Belongs to the LOG family.</text>
</comment>
<dbReference type="Gene3D" id="3.40.50.450">
    <property type="match status" value="1"/>
</dbReference>
<evidence type="ECO:0000256" key="1">
    <source>
        <dbReference type="RuleBase" id="RU363015"/>
    </source>
</evidence>
<keyword evidence="1" id="KW-0203">Cytokinin biosynthesis</keyword>
<accession>A0A840X7Y2</accession>
<comment type="caution">
    <text evidence="2">The sequence shown here is derived from an EMBL/GenBank/DDBJ whole genome shotgun (WGS) entry which is preliminary data.</text>
</comment>
<name>A0A840X7Y2_9MICO</name>
<dbReference type="RefSeq" id="WP_153981875.1">
    <property type="nucleotide sequence ID" value="NZ_BAAANZ010000003.1"/>
</dbReference>
<dbReference type="SUPFAM" id="SSF102405">
    <property type="entry name" value="MCP/YpsA-like"/>
    <property type="match status" value="1"/>
</dbReference>
<dbReference type="InterPro" id="IPR031100">
    <property type="entry name" value="LOG_fam"/>
</dbReference>
<dbReference type="EC" id="3.2.2.n1" evidence="1"/>
<dbReference type="NCBIfam" id="TIGR00730">
    <property type="entry name" value="Rossman fold protein, TIGR00730 family"/>
    <property type="match status" value="1"/>
</dbReference>
<evidence type="ECO:0000313" key="2">
    <source>
        <dbReference type="EMBL" id="MBB5618673.1"/>
    </source>
</evidence>
<gene>
    <name evidence="2" type="ORF">BJ959_002169</name>
</gene>
<keyword evidence="3" id="KW-1185">Reference proteome</keyword>
<dbReference type="Proteomes" id="UP000552883">
    <property type="component" value="Unassembled WGS sequence"/>
</dbReference>
<dbReference type="GO" id="GO:0016787">
    <property type="term" value="F:hydrolase activity"/>
    <property type="evidence" value="ECO:0007669"/>
    <property type="project" value="UniProtKB-KW"/>
</dbReference>
<keyword evidence="1" id="KW-0378">Hydrolase</keyword>
<dbReference type="GO" id="GO:0005829">
    <property type="term" value="C:cytosol"/>
    <property type="evidence" value="ECO:0007669"/>
    <property type="project" value="TreeGrafter"/>
</dbReference>
<organism evidence="2 3">
    <name type="scientific">Microcella frigidaquae</name>
    <dbReference type="NCBI Taxonomy" id="424758"/>
    <lineage>
        <taxon>Bacteria</taxon>
        <taxon>Bacillati</taxon>
        <taxon>Actinomycetota</taxon>
        <taxon>Actinomycetes</taxon>
        <taxon>Micrococcales</taxon>
        <taxon>Microbacteriaceae</taxon>
        <taxon>Microcella</taxon>
    </lineage>
</organism>
<comment type="catalytic activity">
    <reaction evidence="1">
        <text>9-ribosyl-trans-zeatin 5'-phosphate + H2O = trans-zeatin + D-ribose 5-phosphate</text>
        <dbReference type="Rhea" id="RHEA:48564"/>
        <dbReference type="ChEBI" id="CHEBI:15377"/>
        <dbReference type="ChEBI" id="CHEBI:16522"/>
        <dbReference type="ChEBI" id="CHEBI:78346"/>
        <dbReference type="ChEBI" id="CHEBI:87947"/>
        <dbReference type="EC" id="3.2.2.n1"/>
    </reaction>
</comment>
<dbReference type="PANTHER" id="PTHR43393:SF2">
    <property type="entry name" value="CYTOKININ RIBOSIDE 5'-MONOPHOSPHATE PHOSPHORIBOHYDROLASE"/>
    <property type="match status" value="1"/>
</dbReference>
<dbReference type="AlphaFoldDB" id="A0A840X7Y2"/>
<dbReference type="InterPro" id="IPR052341">
    <property type="entry name" value="LOG_family_nucleotidases"/>
</dbReference>